<dbReference type="EMBL" id="BPLR01016605">
    <property type="protein sequence ID" value="GIY85021.1"/>
    <property type="molecule type" value="Genomic_DNA"/>
</dbReference>
<feature type="compositionally biased region" description="Basic and acidic residues" evidence="1">
    <location>
        <begin position="49"/>
        <end position="63"/>
    </location>
</feature>
<comment type="caution">
    <text evidence="2">The sequence shown here is derived from an EMBL/GenBank/DDBJ whole genome shotgun (WGS) entry which is preliminary data.</text>
</comment>
<dbReference type="Proteomes" id="UP001054945">
    <property type="component" value="Unassembled WGS sequence"/>
</dbReference>
<reference evidence="2 3" key="1">
    <citation type="submission" date="2021-06" db="EMBL/GenBank/DDBJ databases">
        <title>Caerostris extrusa draft genome.</title>
        <authorList>
            <person name="Kono N."/>
            <person name="Arakawa K."/>
        </authorList>
    </citation>
    <scope>NUCLEOTIDE SEQUENCE [LARGE SCALE GENOMIC DNA]</scope>
</reference>
<organism evidence="2 3">
    <name type="scientific">Caerostris extrusa</name>
    <name type="common">Bark spider</name>
    <name type="synonym">Caerostris bankana</name>
    <dbReference type="NCBI Taxonomy" id="172846"/>
    <lineage>
        <taxon>Eukaryota</taxon>
        <taxon>Metazoa</taxon>
        <taxon>Ecdysozoa</taxon>
        <taxon>Arthropoda</taxon>
        <taxon>Chelicerata</taxon>
        <taxon>Arachnida</taxon>
        <taxon>Araneae</taxon>
        <taxon>Araneomorphae</taxon>
        <taxon>Entelegynae</taxon>
        <taxon>Araneoidea</taxon>
        <taxon>Araneidae</taxon>
        <taxon>Caerostris</taxon>
    </lineage>
</organism>
<name>A0AAV4WSU8_CAEEX</name>
<evidence type="ECO:0000256" key="1">
    <source>
        <dbReference type="SAM" id="MobiDB-lite"/>
    </source>
</evidence>
<accession>A0AAV4WSU8</accession>
<keyword evidence="3" id="KW-1185">Reference proteome</keyword>
<proteinExistence type="predicted"/>
<gene>
    <name evidence="2" type="ORF">CEXT_86161</name>
</gene>
<feature type="region of interest" description="Disordered" evidence="1">
    <location>
        <begin position="49"/>
        <end position="74"/>
    </location>
</feature>
<protein>
    <submittedName>
        <fullName evidence="2">Uncharacterized protein</fullName>
    </submittedName>
</protein>
<evidence type="ECO:0000313" key="2">
    <source>
        <dbReference type="EMBL" id="GIY85021.1"/>
    </source>
</evidence>
<feature type="region of interest" description="Disordered" evidence="1">
    <location>
        <begin position="95"/>
        <end position="129"/>
    </location>
</feature>
<sequence>MTITSPPNPLCLCEVIFPDSGTTLMEKRVLRLAFTARIAVMIGKLTDTKSQSHFDKTKTHQQNETRYPTSKTERPLDTSSLLLLRILKAQHRFSSPEIPHLPPNPHLRQLKMSPARRHQKKKLGWMSSK</sequence>
<feature type="compositionally biased region" description="Basic residues" evidence="1">
    <location>
        <begin position="114"/>
        <end position="123"/>
    </location>
</feature>
<dbReference type="AlphaFoldDB" id="A0AAV4WSU8"/>
<evidence type="ECO:0000313" key="3">
    <source>
        <dbReference type="Proteomes" id="UP001054945"/>
    </source>
</evidence>